<evidence type="ECO:0000313" key="2">
    <source>
        <dbReference type="Proteomes" id="UP001210925"/>
    </source>
</evidence>
<dbReference type="Proteomes" id="UP001210925">
    <property type="component" value="Unassembled WGS sequence"/>
</dbReference>
<sequence length="155" mass="18675">MKFKLKKFQNFQQRFNSDWIPFKLSEPNDLYILLSSPVIKKAFNDKIRNFPTVMEQSLKISHHLDKYKKPIDPQILKNDTRLMALRKEYMETLRDLKIIEFQKYSLVTLDFKNKADLVSGSVHPRRVKPIVEIKEELEKRFTKQTWISKIKDLIY</sequence>
<proteinExistence type="predicted"/>
<keyword evidence="2" id="KW-1185">Reference proteome</keyword>
<accession>A0AAD5YA76</accession>
<reference evidence="1" key="1">
    <citation type="submission" date="2020-05" db="EMBL/GenBank/DDBJ databases">
        <title>Phylogenomic resolution of chytrid fungi.</title>
        <authorList>
            <person name="Stajich J.E."/>
            <person name="Amses K."/>
            <person name="Simmons R."/>
            <person name="Seto K."/>
            <person name="Myers J."/>
            <person name="Bonds A."/>
            <person name="Quandt C.A."/>
            <person name="Barry K."/>
            <person name="Liu P."/>
            <person name="Grigoriev I."/>
            <person name="Longcore J.E."/>
            <person name="James T.Y."/>
        </authorList>
    </citation>
    <scope>NUCLEOTIDE SEQUENCE</scope>
    <source>
        <strain evidence="1">PLAUS21</strain>
    </source>
</reference>
<comment type="caution">
    <text evidence="1">The sequence shown here is derived from an EMBL/GenBank/DDBJ whole genome shotgun (WGS) entry which is preliminary data.</text>
</comment>
<dbReference type="EMBL" id="JADGKB010000011">
    <property type="protein sequence ID" value="KAJ3260474.1"/>
    <property type="molecule type" value="Genomic_DNA"/>
</dbReference>
<name>A0AAD5YA76_9FUNG</name>
<protein>
    <submittedName>
        <fullName evidence="1">Uncharacterized protein</fullName>
    </submittedName>
</protein>
<gene>
    <name evidence="1" type="ORF">HK103_000616</name>
</gene>
<organism evidence="1 2">
    <name type="scientific">Boothiomyces macroporosus</name>
    <dbReference type="NCBI Taxonomy" id="261099"/>
    <lineage>
        <taxon>Eukaryota</taxon>
        <taxon>Fungi</taxon>
        <taxon>Fungi incertae sedis</taxon>
        <taxon>Chytridiomycota</taxon>
        <taxon>Chytridiomycota incertae sedis</taxon>
        <taxon>Chytridiomycetes</taxon>
        <taxon>Rhizophydiales</taxon>
        <taxon>Terramycetaceae</taxon>
        <taxon>Boothiomyces</taxon>
    </lineage>
</organism>
<dbReference type="AlphaFoldDB" id="A0AAD5YA76"/>
<evidence type="ECO:0000313" key="1">
    <source>
        <dbReference type="EMBL" id="KAJ3260474.1"/>
    </source>
</evidence>